<dbReference type="GO" id="GO:0042995">
    <property type="term" value="C:cell projection"/>
    <property type="evidence" value="ECO:0007669"/>
    <property type="project" value="UniProtKB-SubCell"/>
</dbReference>
<dbReference type="SUPFAM" id="SSF51126">
    <property type="entry name" value="Pectin lyase-like"/>
    <property type="match status" value="2"/>
</dbReference>
<dbReference type="SMART" id="SM01225">
    <property type="entry name" value="G8"/>
    <property type="match status" value="2"/>
</dbReference>
<dbReference type="PANTHER" id="PTHR46769">
    <property type="entry name" value="POLYCYSTIC KIDNEY AND HEPATIC DISEASE 1 (AUTOSOMAL RECESSIVE)-LIKE 1"/>
    <property type="match status" value="1"/>
</dbReference>
<keyword evidence="4" id="KW-1003">Cell membrane</keyword>
<feature type="domain" description="G8" evidence="13">
    <location>
        <begin position="882"/>
        <end position="1003"/>
    </location>
</feature>
<dbReference type="Gene3D" id="2.160.20.10">
    <property type="entry name" value="Single-stranded right-handed beta-helix, Pectin lyase-like"/>
    <property type="match status" value="2"/>
</dbReference>
<dbReference type="InterPro" id="IPR014756">
    <property type="entry name" value="Ig_E-set"/>
</dbReference>
<dbReference type="SUPFAM" id="SSF81296">
    <property type="entry name" value="E set domains"/>
    <property type="match status" value="8"/>
</dbReference>
<keyword evidence="14" id="KW-1185">Reference proteome</keyword>
<keyword evidence="8 12" id="KW-0472">Membrane</keyword>
<keyword evidence="7 12" id="KW-1133">Transmembrane helix</keyword>
<dbReference type="Gene3D" id="2.60.40.420">
    <property type="entry name" value="Cupredoxins - blue copper proteins"/>
    <property type="match status" value="1"/>
</dbReference>
<dbReference type="InterPro" id="IPR008972">
    <property type="entry name" value="Cupredoxin"/>
</dbReference>
<dbReference type="SUPFAM" id="SSF49503">
    <property type="entry name" value="Cupredoxins"/>
    <property type="match status" value="1"/>
</dbReference>
<keyword evidence="9" id="KW-0325">Glycoprotein</keyword>
<dbReference type="Pfam" id="PF10162">
    <property type="entry name" value="G8"/>
    <property type="match status" value="2"/>
</dbReference>
<comment type="subcellular location">
    <subcellularLocation>
        <location evidence="2">Cell membrane</location>
    </subcellularLocation>
    <subcellularLocation>
        <location evidence="3">Cell projection</location>
    </subcellularLocation>
    <subcellularLocation>
        <location evidence="1">Membrane</location>
        <topology evidence="1">Single-pass membrane protein</topology>
    </subcellularLocation>
</comment>
<organism evidence="14 15">
    <name type="scientific">Branchiostoma belcheri</name>
    <name type="common">Amphioxus</name>
    <dbReference type="NCBI Taxonomy" id="7741"/>
    <lineage>
        <taxon>Eukaryota</taxon>
        <taxon>Metazoa</taxon>
        <taxon>Chordata</taxon>
        <taxon>Cephalochordata</taxon>
        <taxon>Leptocardii</taxon>
        <taxon>Amphioxiformes</taxon>
        <taxon>Branchiostomatidae</taxon>
        <taxon>Branchiostoma</taxon>
    </lineage>
</organism>
<evidence type="ECO:0000259" key="13">
    <source>
        <dbReference type="PROSITE" id="PS51484"/>
    </source>
</evidence>
<dbReference type="Gene3D" id="2.60.40.10">
    <property type="entry name" value="Immunoglobulins"/>
    <property type="match status" value="8"/>
</dbReference>
<dbReference type="InterPro" id="IPR011050">
    <property type="entry name" value="Pectin_lyase_fold/virulence"/>
</dbReference>
<dbReference type="InterPro" id="IPR012334">
    <property type="entry name" value="Pectin_lyas_fold"/>
</dbReference>
<name>A0A6P4Y2K7_BRABE</name>
<dbReference type="PANTHER" id="PTHR46769:SF2">
    <property type="entry name" value="FIBROCYSTIN-L ISOFORM 2 PRECURSOR-RELATED"/>
    <property type="match status" value="1"/>
</dbReference>
<dbReference type="InterPro" id="IPR013783">
    <property type="entry name" value="Ig-like_fold"/>
</dbReference>
<evidence type="ECO:0000256" key="9">
    <source>
        <dbReference type="ARBA" id="ARBA00023180"/>
    </source>
</evidence>
<feature type="domain" description="G8" evidence="13">
    <location>
        <begin position="1717"/>
        <end position="1849"/>
    </location>
</feature>
<keyword evidence="5 12" id="KW-0812">Transmembrane</keyword>
<feature type="region of interest" description="Disordered" evidence="11">
    <location>
        <begin position="203"/>
        <end position="241"/>
    </location>
</feature>
<dbReference type="CDD" id="cd00102">
    <property type="entry name" value="IPT"/>
    <property type="match status" value="1"/>
</dbReference>
<dbReference type="RefSeq" id="XP_019623197.1">
    <property type="nucleotide sequence ID" value="XM_019767638.1"/>
</dbReference>
<dbReference type="SMART" id="SM00429">
    <property type="entry name" value="IPT"/>
    <property type="match status" value="7"/>
</dbReference>
<dbReference type="Pfam" id="PF24606">
    <property type="entry name" value="CEMIP_beta-hel"/>
    <property type="match status" value="2"/>
</dbReference>
<evidence type="ECO:0000256" key="8">
    <source>
        <dbReference type="ARBA" id="ARBA00023136"/>
    </source>
</evidence>
<gene>
    <name evidence="15 16" type="primary">LOC109469197</name>
</gene>
<keyword evidence="10" id="KW-0966">Cell projection</keyword>
<dbReference type="InterPro" id="IPR019316">
    <property type="entry name" value="G8_domain"/>
</dbReference>
<evidence type="ECO:0000313" key="14">
    <source>
        <dbReference type="Proteomes" id="UP000515135"/>
    </source>
</evidence>
<evidence type="ECO:0000256" key="11">
    <source>
        <dbReference type="SAM" id="MobiDB-lite"/>
    </source>
</evidence>
<dbReference type="FunFam" id="2.60.40.10:FF:000616">
    <property type="entry name" value="PKHD1 like 1"/>
    <property type="match status" value="1"/>
</dbReference>
<dbReference type="InterPro" id="IPR055401">
    <property type="entry name" value="CEMIP_beta-hel_dom"/>
</dbReference>
<dbReference type="CDD" id="cd00603">
    <property type="entry name" value="IPT_PCSR"/>
    <property type="match status" value="6"/>
</dbReference>
<evidence type="ECO:0000313" key="16">
    <source>
        <dbReference type="RefSeq" id="XP_019623197.1"/>
    </source>
</evidence>
<protein>
    <submittedName>
        <fullName evidence="15 16">Fibrocystin-L-like</fullName>
    </submittedName>
</protein>
<feature type="compositionally biased region" description="Basic and acidic residues" evidence="11">
    <location>
        <begin position="3192"/>
        <end position="3204"/>
    </location>
</feature>
<keyword evidence="6" id="KW-0732">Signal</keyword>
<evidence type="ECO:0000256" key="7">
    <source>
        <dbReference type="ARBA" id="ARBA00022989"/>
    </source>
</evidence>
<dbReference type="SMART" id="SM00710">
    <property type="entry name" value="PbH1"/>
    <property type="match status" value="11"/>
</dbReference>
<dbReference type="GeneID" id="109469197"/>
<dbReference type="KEGG" id="bbel:109469197"/>
<dbReference type="RefSeq" id="XP_019623195.1">
    <property type="nucleotide sequence ID" value="XM_019767636.1"/>
</dbReference>
<proteinExistence type="predicted"/>
<dbReference type="Pfam" id="PF01833">
    <property type="entry name" value="TIG"/>
    <property type="match status" value="8"/>
</dbReference>
<evidence type="ECO:0000256" key="1">
    <source>
        <dbReference type="ARBA" id="ARBA00004167"/>
    </source>
</evidence>
<dbReference type="PROSITE" id="PS51484">
    <property type="entry name" value="G8"/>
    <property type="match status" value="2"/>
</dbReference>
<evidence type="ECO:0000256" key="5">
    <source>
        <dbReference type="ARBA" id="ARBA00022692"/>
    </source>
</evidence>
<feature type="region of interest" description="Disordered" evidence="11">
    <location>
        <begin position="3182"/>
        <end position="3228"/>
    </location>
</feature>
<evidence type="ECO:0000256" key="2">
    <source>
        <dbReference type="ARBA" id="ARBA00004236"/>
    </source>
</evidence>
<evidence type="ECO:0000256" key="12">
    <source>
        <dbReference type="SAM" id="Phobius"/>
    </source>
</evidence>
<evidence type="ECO:0000256" key="6">
    <source>
        <dbReference type="ARBA" id="ARBA00022729"/>
    </source>
</evidence>
<feature type="transmembrane region" description="Helical" evidence="12">
    <location>
        <begin position="3098"/>
        <end position="3121"/>
    </location>
</feature>
<dbReference type="Proteomes" id="UP000515135">
    <property type="component" value="Unplaced"/>
</dbReference>
<evidence type="ECO:0000256" key="10">
    <source>
        <dbReference type="ARBA" id="ARBA00023273"/>
    </source>
</evidence>
<dbReference type="FunFam" id="2.160.20.10:FF:000070">
    <property type="entry name" value="PKHD1 like 1"/>
    <property type="match status" value="1"/>
</dbReference>
<evidence type="ECO:0000313" key="15">
    <source>
        <dbReference type="RefSeq" id="XP_019623195.1"/>
    </source>
</evidence>
<dbReference type="OrthoDB" id="120976at2759"/>
<dbReference type="InterPro" id="IPR006626">
    <property type="entry name" value="PbH1"/>
</dbReference>
<accession>A0A6P4Y2K7</accession>
<evidence type="ECO:0000256" key="3">
    <source>
        <dbReference type="ARBA" id="ARBA00004316"/>
    </source>
</evidence>
<dbReference type="InterPro" id="IPR052387">
    <property type="entry name" value="Fibrocystin"/>
</dbReference>
<dbReference type="InterPro" id="IPR002909">
    <property type="entry name" value="IPT_dom"/>
</dbReference>
<reference evidence="15 16" key="1">
    <citation type="submission" date="2025-04" db="UniProtKB">
        <authorList>
            <consortium name="RefSeq"/>
        </authorList>
    </citation>
    <scope>IDENTIFICATION</scope>
    <source>
        <tissue evidence="15 16">Gonad</tissue>
    </source>
</reference>
<dbReference type="GO" id="GO:0005886">
    <property type="term" value="C:plasma membrane"/>
    <property type="evidence" value="ECO:0007669"/>
    <property type="project" value="UniProtKB-SubCell"/>
</dbReference>
<sequence>MVQESSRKRSANRFRFASISVTLKVTGMDVSEGSLYGGTLVTLEGNGFSEEAANNEVMFGEIGCEVETSSDSRITCRTGSTATSHTVTNDGSHPEYGAGYAWEPADLTVTVGDTVVWRWASSGSGAAYGIHQTTDSTGEEQAGFSSGEQTSSGAFQQSFKTVGTSYYTSGCVDAECNIKMLGKVRVVAAEDVGKALSVTVHGKEANQIPRSSRRRRNGAQDPSGSCPGGTDPLLPCPGDPPEAPEGAVYSFSFRNCMTAEASGSVTQGTAGTLLTFQGRGFSTEACENVVMIGDHPCEIETASASTLTCRVTPGNDMPVGMPQFVSVNAKNRGSAIVTTSDTFVLLPAITSVSPEQGSTEGGTTVTISGSGFTAGADGTTVRIGSSGCVIQSVTYNEIICTTQPASALTRDVVVTQVVNGNSLGATCDGTCQFSHRDSATPRAVSIEPTTASGASTDFTITGALFGTDSDAVTVEIGGTPCEVTAVTDSSISCTTGPLHVGSNDVSVVNALGAATSSLTVDSLAQADSVSPSSGSMAGGTVVTISGNGFADDTTISMGDAGDCEITELTATSISCATPAATQDGDHTVQVSVVSNGQTYPSLDFTYAADRTPVVDGISPSQGTSGDTVTITGSRFTSGSTRRRRNSSYGVSVTVGAVPCPLSSVSSTALTCTLGDMVAGSYPVSVNVAGMGLAVSSTTFMSQMSLESVDPPTGSFGGGLTLTLGGSGFSASTVATVCGVSCPVTNTEPLELECTLPAYNGASSGQVACDVEVEDNGVTESLPAAFTYDSAMTPVIDSVSPSLGGTAGGTTLTISGSNLGDVSSVTIEGSDCDITAASASELTCVTGAHQGSVQGKVTAVSLYGIAQQDNADFYYADRWSSRFTWGGEDLPGDGDFVIVEQPQTLLLDTETAILSMLLIDGGSLIFYDEMDVHLQAEKILIVNGGTLQAGTHDDPFQHQATITLHGHLRSKELPIYGTKNIGLRGGVLDLHGMPVDPTWTLLAQTATAGSNSLVLEEAVSGWNPGDSVVIATTGHRHSQGETEVREIQSVSEDGHTVTLTESLEYEHLGVVETVDGLSLSFQAEVGLLSRTVRVQGSSATVGWDREIEACPEGFDTGEFVTQTCFEGRFGDEVGSDQFGAHVMVHGEDVTFRIENTELTNMGQAFRLGRYAVHSHLNGDMSGSYVRGNAIHRSFNRAIVMHATNYLQVEDNVIYDIMGGAVFLEDGVEIGNVIQGNFACFVKSSTSLLNDDIMPANFWAINPNNTLSYNHAAGGTHFGFWYDPPEHPHGPSRTVDSSPQNAPLGEFRGNVVHSQGWFGLWIFEEYHPNEPAIFRDFTVYRCEKGAEAVNVGAITFDNFKMYDNDKAGIEWKRSFVDSWGLTGVTNSDIVAHTALAGDDDGTAGGVILPFGPGFSVDGTKFYNFDRDGSTCIKPTRIDGTCNAYCSGFGAKFSGIEYFNSPNKGEFEFEHESFFMDVDGTLTGTNPGAYAVPSSDILPPGCSESAEFSLGDFPGSVCTDSNYKLKRFAFNKALPSSLLNRNTWFENEFGRAHSTWQIKRMTHKEGWMFDLVEGENYKFSFEDSEHITNMSYTGTFYDMEDGDYFIIRHELYQAPDRFSVIEGDDRDGLDSPIDPDAHSHGDWHFDESTNVFSYLVKGDGNGVDRDIHLRVYRCAFEDCIAPLDPAEAPPSENRPDDYVVYGSSVVEWYEEDGYLVPGLSSSPDRKRSALVPTAGDSLRIDNIPWLVLGDNDLPRLDKLHIVTVLELWDPLHPYTRDYTIEATVIFIQGGRLVCGWPEENYLGNVLFNLLGDHRTPDMPLPSGPNVGAKAIGDFGGLDLFGDPKTSWTSLAQTANAGDTTLTLQDPVNWVAGDEIVVSPTGFNAWETETFTIADVSDDMMTLTLDAPLQHRHIYDQGTYGGKTYTFAAEVGSMTRNIKIAGAAYDDQEEESFGARLLVGSFNTGGQTYTGYARISNVEFVRSGQEGWTDSYDPRYSVAFMDLGDIESDRPSFIDNSVIHDAYAPGIGIYGTNNLNVSNNVIHHSVGQGIIAEGVGNALTDNLVVLSIFPGTYQDRFEASSDKWQGAVEVQGATSVVLERNHIAGAERIGLHADGEPCDDDSWGWEGNQVHTALHGIHLYEDGQSDCTRIRNFEVFKCYAYGLHYQSQSSVVVENTAFVDNRLGSFMSVVGPPSLDHARVAKSATVRNSLYVGRSASFDCDTDVMDRSDDNLKIAAKWGGLGFTSNKGSSGGFIGFAFAGGMSGWSGSPLHPWWSQMSYPTLDFDTRISDTTFANYDDACGKEDVAMHTWTANEDAFFPVTTENLSFDNTPLEHRVFFDRPSVRLVNPSDCVDMSCDGKVQGFILDLDGTLLGASGAITTQADWEWDGDARYGRGDYRIPNTMLSDLSGDRIEPNTLAPEGRGIVRNNRCVKNDEMHAYLCPDMDYRMLTLESMDADTETRRLSPVALLSNGYVDLINGPQDHGWCAGYTCSLRISTFQAVVVPGEDYLVHYTGVSPRESRYFMPDAEEDDTLLLGLFFSNPERLDVYADGVFVEPKNSVGDGSGSVRPGLHYPTHQDEAGANFMNIEEQTLYFLIKGSSPIDITTSDVLTIAFGLPPITVEDFFGERLAENLALFLDIPPGKIRRVNVVREDELLVRRRRAAAGVTVSLQIGDEPSATLNGTVPNSLSYEQLKQLEATLIDALQTGALSSILGVNVTSASINGPVPPVGSEEWSQLTVEPAVAVMYGTPASLRVALEPQPLHEGAGFSVQPKIQALDAEGNVISHLGYSNTPWEVEATLQLGSGSDARALLKGTTSVPYVDGWANFTDLQITHSGEDYTIHFTVSRSTQAPLLVFSQPLTVATKPVTVGMLSQPETATVDQPFSLQMELRDAVTGQALPDIAWKGMNWAVTVSLAKPFPDMYNGSLSGETSATFNPLTGYATFVNLQLSHASRYQLEFHVTNDQNMAEYDFTYSPEPVDVFPSGYQRPGGVEKAVQIKFDADFSTVQEHEAHFEIFVMNELNAKYSEVYISAVDTSAGSIIVDFTLTGPEEAVDAALLSLWEAVNQPMTVTFNGNTMETIPIMFVNNERYYGTGVASGDDVVLIACIATVSAFAVIFITLIAIWRCKKSAAGSGKTAWSNFRPSSAIFRPSSATSIIKVKEAHLNQPPVVLQSFNPLKDAEENFGRKNSGFSLEEETRLDKDIESRPVSRATPSPTPRPTSPPGYVYEEEEDENIPMPRNMKVKLLDKTYRRIKLGRTWIDMKKTLDQARAELVTAFPAQLGGNDFRFMTANLTHVVQEVESEFHLKDIIARDCDVIALHMV</sequence>
<evidence type="ECO:0000256" key="4">
    <source>
        <dbReference type="ARBA" id="ARBA00022475"/>
    </source>
</evidence>